<dbReference type="SUPFAM" id="SSF88659">
    <property type="entry name" value="Sigma3 and sigma4 domains of RNA polymerase sigma factors"/>
    <property type="match status" value="1"/>
</dbReference>
<evidence type="ECO:0000256" key="1">
    <source>
        <dbReference type="ARBA" id="ARBA00010641"/>
    </source>
</evidence>
<evidence type="ECO:0000313" key="9">
    <source>
        <dbReference type="Proteomes" id="UP001596020"/>
    </source>
</evidence>
<evidence type="ECO:0000259" key="6">
    <source>
        <dbReference type="Pfam" id="PF04542"/>
    </source>
</evidence>
<keyword evidence="9" id="KW-1185">Reference proteome</keyword>
<gene>
    <name evidence="8" type="ORF">ACFO3G_05390</name>
</gene>
<organism evidence="8 9">
    <name type="scientific">Falsiporphyromonas endometrii</name>
    <dbReference type="NCBI Taxonomy" id="1387297"/>
    <lineage>
        <taxon>Bacteria</taxon>
        <taxon>Pseudomonadati</taxon>
        <taxon>Bacteroidota</taxon>
        <taxon>Bacteroidia</taxon>
        <taxon>Bacteroidales</taxon>
        <taxon>Porphyromonadaceae</taxon>
        <taxon>Falsiporphyromonas</taxon>
    </lineage>
</organism>
<evidence type="ECO:0000256" key="5">
    <source>
        <dbReference type="ARBA" id="ARBA00023163"/>
    </source>
</evidence>
<feature type="domain" description="RNA polymerase sigma-70 region 2" evidence="6">
    <location>
        <begin position="24"/>
        <end position="90"/>
    </location>
</feature>
<proteinExistence type="inferred from homology"/>
<evidence type="ECO:0000313" key="8">
    <source>
        <dbReference type="EMBL" id="MFC4666032.1"/>
    </source>
</evidence>
<sequence length="183" mass="21456">MELKDEQQLYLRCLDGDTEAFRLIVERYQALVFSVAFRLLCQEDAAKDVVQETFIRVWVNFNKYDLTKSFRTWLYTIATRVCLDYLKGRSHLVECGPVDLSYNVISDLASDQKIQNDELAAIIKVLTQKLSYKQRLVFTLVCLEDLTYEEVQQITGLSPDKIKSNIYLARKRMKELLKQFGYE</sequence>
<evidence type="ECO:0000256" key="2">
    <source>
        <dbReference type="ARBA" id="ARBA00023015"/>
    </source>
</evidence>
<dbReference type="InterPro" id="IPR007627">
    <property type="entry name" value="RNA_pol_sigma70_r2"/>
</dbReference>
<dbReference type="PANTHER" id="PTHR43133:SF8">
    <property type="entry name" value="RNA POLYMERASE SIGMA FACTOR HI_1459-RELATED"/>
    <property type="match status" value="1"/>
</dbReference>
<dbReference type="Pfam" id="PF04542">
    <property type="entry name" value="Sigma70_r2"/>
    <property type="match status" value="1"/>
</dbReference>
<comment type="similarity">
    <text evidence="1">Belongs to the sigma-70 factor family. ECF subfamily.</text>
</comment>
<dbReference type="InterPro" id="IPR036388">
    <property type="entry name" value="WH-like_DNA-bd_sf"/>
</dbReference>
<dbReference type="Proteomes" id="UP001596020">
    <property type="component" value="Unassembled WGS sequence"/>
</dbReference>
<dbReference type="Gene3D" id="1.10.10.10">
    <property type="entry name" value="Winged helix-like DNA-binding domain superfamily/Winged helix DNA-binding domain"/>
    <property type="match status" value="1"/>
</dbReference>
<protein>
    <submittedName>
        <fullName evidence="8">RNA polymerase sigma factor</fullName>
    </submittedName>
</protein>
<reference evidence="9" key="1">
    <citation type="journal article" date="2019" name="Int. J. Syst. Evol. Microbiol.">
        <title>The Global Catalogue of Microorganisms (GCM) 10K type strain sequencing project: providing services to taxonomists for standard genome sequencing and annotation.</title>
        <authorList>
            <consortium name="The Broad Institute Genomics Platform"/>
            <consortium name="The Broad Institute Genome Sequencing Center for Infectious Disease"/>
            <person name="Wu L."/>
            <person name="Ma J."/>
        </authorList>
    </citation>
    <scope>NUCLEOTIDE SEQUENCE [LARGE SCALE GENOMIC DNA]</scope>
    <source>
        <strain evidence="9">CGMCC 4.7357</strain>
    </source>
</reference>
<comment type="caution">
    <text evidence="8">The sequence shown here is derived from an EMBL/GenBank/DDBJ whole genome shotgun (WGS) entry which is preliminary data.</text>
</comment>
<dbReference type="InterPro" id="IPR013324">
    <property type="entry name" value="RNA_pol_sigma_r3/r4-like"/>
</dbReference>
<dbReference type="InterPro" id="IPR013325">
    <property type="entry name" value="RNA_pol_sigma_r2"/>
</dbReference>
<dbReference type="EMBL" id="JBHSGO010000167">
    <property type="protein sequence ID" value="MFC4666032.1"/>
    <property type="molecule type" value="Genomic_DNA"/>
</dbReference>
<dbReference type="SUPFAM" id="SSF88946">
    <property type="entry name" value="Sigma2 domain of RNA polymerase sigma factors"/>
    <property type="match status" value="1"/>
</dbReference>
<dbReference type="InterPro" id="IPR014284">
    <property type="entry name" value="RNA_pol_sigma-70_dom"/>
</dbReference>
<dbReference type="Gene3D" id="1.10.1740.10">
    <property type="match status" value="1"/>
</dbReference>
<dbReference type="InterPro" id="IPR013249">
    <property type="entry name" value="RNA_pol_sigma70_r4_t2"/>
</dbReference>
<keyword evidence="2" id="KW-0805">Transcription regulation</keyword>
<keyword evidence="4" id="KW-0238">DNA-binding</keyword>
<keyword evidence="5" id="KW-0804">Transcription</keyword>
<feature type="domain" description="RNA polymerase sigma factor 70 region 4 type 2" evidence="7">
    <location>
        <begin position="125"/>
        <end position="173"/>
    </location>
</feature>
<dbReference type="InterPro" id="IPR039425">
    <property type="entry name" value="RNA_pol_sigma-70-like"/>
</dbReference>
<name>A0ABV9K7Q2_9PORP</name>
<dbReference type="PANTHER" id="PTHR43133">
    <property type="entry name" value="RNA POLYMERASE ECF-TYPE SIGMA FACTO"/>
    <property type="match status" value="1"/>
</dbReference>
<evidence type="ECO:0000256" key="4">
    <source>
        <dbReference type="ARBA" id="ARBA00023125"/>
    </source>
</evidence>
<dbReference type="Pfam" id="PF08281">
    <property type="entry name" value="Sigma70_r4_2"/>
    <property type="match status" value="1"/>
</dbReference>
<accession>A0ABV9K7Q2</accession>
<dbReference type="RefSeq" id="WP_380078702.1">
    <property type="nucleotide sequence ID" value="NZ_JBHSGO010000167.1"/>
</dbReference>
<evidence type="ECO:0000259" key="7">
    <source>
        <dbReference type="Pfam" id="PF08281"/>
    </source>
</evidence>
<evidence type="ECO:0000256" key="3">
    <source>
        <dbReference type="ARBA" id="ARBA00023082"/>
    </source>
</evidence>
<dbReference type="NCBIfam" id="TIGR02937">
    <property type="entry name" value="sigma70-ECF"/>
    <property type="match status" value="1"/>
</dbReference>
<keyword evidence="3" id="KW-0731">Sigma factor</keyword>